<evidence type="ECO:0000256" key="3">
    <source>
        <dbReference type="ARBA" id="ARBA00022692"/>
    </source>
</evidence>
<feature type="transmembrane region" description="Helical" evidence="6">
    <location>
        <begin position="558"/>
        <end position="577"/>
    </location>
</feature>
<dbReference type="eggNOG" id="COG1033">
    <property type="taxonomic scope" value="Bacteria"/>
</dbReference>
<feature type="transmembrane region" description="Helical" evidence="6">
    <location>
        <begin position="584"/>
        <end position="601"/>
    </location>
</feature>
<evidence type="ECO:0000256" key="2">
    <source>
        <dbReference type="ARBA" id="ARBA00022475"/>
    </source>
</evidence>
<name>A0A098M380_9BACL</name>
<dbReference type="InterPro" id="IPR000731">
    <property type="entry name" value="SSD"/>
</dbReference>
<evidence type="ECO:0000313" key="8">
    <source>
        <dbReference type="EMBL" id="KGE16446.1"/>
    </source>
</evidence>
<keyword evidence="4 6" id="KW-1133">Transmembrane helix</keyword>
<dbReference type="PANTHER" id="PTHR33406">
    <property type="entry name" value="MEMBRANE PROTEIN MJ1562-RELATED"/>
    <property type="match status" value="1"/>
</dbReference>
<sequence length="743" mass="82081">MFNRIGRFTSVYPKTVILIWAVLLVLSLLFGTKLKEELSIGGFSDPQSESGVADGIVKNQFAGLSAQRVIVVVENKNKNNQPFSTIIQKIEDQAKEDKLVEFTAHDISFVTEKHRAYVYLNLNGSDNDSMKFVDRFKQQLRDMKSEVEGFNILISGGPGIYYDINAASTKSVTNVERIGLPIVFLLLLFVFRSAVAALLPLLMGVISILVTMAVIYFLTPYMQLSTLLTSIVTMLGLGVAIDYALFITQRFREEMDSHQDKSLAIVNAVASSGRSVFFAGLTIAISLISLLLPNTLLFRSVAVGGFVVVLVSIFAAITLLPAILFLLGKNVELLKIPVFKLKRNNNNVWRKIITFMMKRTISFLILGLVLVNIFLPFISQIQMHVPVAAFNELPDGSDAKLGMEAVVSDFGIGNTFPIRILLQSQDGSVYDKDSLQEIYDIASSVEPLSDVSKVMGITSLNEQFNSVEQYEALYSKVDALPTNVQASIKSLVSSDQKSTLLYVVPSIAPNTEKARDLVVEIRDLLSRRSNQKLVTYVSGETAMGLDYDNKIMHQIPKIILVSVTLTFLLLLVAFRSVLLPLKAIVLNTLVTVSSLGFLIYMFQNGHMPGTHPQALNVNTPILLFCILFGLSIDYEVIIVSRIRESYLRTGNNDESIVDGFVATAGMINGGAAIMITVFGVFMFADIQIVQELGVGLAFAILIDALIVRTIVVPLSMKLLGRLNWWLPFSKSKSRDSLSRHKNI</sequence>
<feature type="transmembrane region" description="Helical" evidence="6">
    <location>
        <begin position="265"/>
        <end position="291"/>
    </location>
</feature>
<feature type="transmembrane region" description="Helical" evidence="6">
    <location>
        <begin position="660"/>
        <end position="684"/>
    </location>
</feature>
<reference evidence="8 9" key="1">
    <citation type="submission" date="2014-08" db="EMBL/GenBank/DDBJ databases">
        <authorList>
            <person name="den Bakker H.C."/>
        </authorList>
    </citation>
    <scope>NUCLEOTIDE SEQUENCE [LARGE SCALE GENOMIC DNA]</scope>
    <source>
        <strain evidence="8 9">DSM 18334</strain>
    </source>
</reference>
<evidence type="ECO:0000313" key="9">
    <source>
        <dbReference type="Proteomes" id="UP000029734"/>
    </source>
</evidence>
<evidence type="ECO:0000256" key="6">
    <source>
        <dbReference type="SAM" id="Phobius"/>
    </source>
</evidence>
<reference evidence="8 9" key="2">
    <citation type="submission" date="2014-10" db="EMBL/GenBank/DDBJ databases">
        <title>Comparative genomics of the Paenibacillus odorifer group.</title>
        <authorList>
            <person name="Tsai Y.-C."/>
            <person name="Martin N."/>
            <person name="Korlach J."/>
            <person name="Wiedmann M."/>
        </authorList>
    </citation>
    <scope>NUCLEOTIDE SEQUENCE [LARGE SCALE GENOMIC DNA]</scope>
    <source>
        <strain evidence="8 9">DSM 18334</strain>
    </source>
</reference>
<feature type="domain" description="SSD" evidence="7">
    <location>
        <begin position="197"/>
        <end position="326"/>
    </location>
</feature>
<feature type="transmembrane region" description="Helical" evidence="6">
    <location>
        <begin position="696"/>
        <end position="716"/>
    </location>
</feature>
<dbReference type="Gene3D" id="1.20.1640.10">
    <property type="entry name" value="Multidrug efflux transporter AcrB transmembrane domain"/>
    <property type="match status" value="2"/>
</dbReference>
<proteinExistence type="predicted"/>
<comment type="caution">
    <text evidence="8">The sequence shown here is derived from an EMBL/GenBank/DDBJ whole genome shotgun (WGS) entry which is preliminary data.</text>
</comment>
<dbReference type="InterPro" id="IPR004869">
    <property type="entry name" value="MMPL_dom"/>
</dbReference>
<evidence type="ECO:0000256" key="4">
    <source>
        <dbReference type="ARBA" id="ARBA00022989"/>
    </source>
</evidence>
<organism evidence="8 9">
    <name type="scientific">Paenibacillus wynnii</name>
    <dbReference type="NCBI Taxonomy" id="268407"/>
    <lineage>
        <taxon>Bacteria</taxon>
        <taxon>Bacillati</taxon>
        <taxon>Bacillota</taxon>
        <taxon>Bacilli</taxon>
        <taxon>Bacillales</taxon>
        <taxon>Paenibacillaceae</taxon>
        <taxon>Paenibacillus</taxon>
    </lineage>
</organism>
<dbReference type="OrthoDB" id="7051771at2"/>
<keyword evidence="2" id="KW-1003">Cell membrane</keyword>
<feature type="transmembrane region" description="Helical" evidence="6">
    <location>
        <begin position="198"/>
        <end position="218"/>
    </location>
</feature>
<accession>A0A098M380</accession>
<evidence type="ECO:0000256" key="5">
    <source>
        <dbReference type="ARBA" id="ARBA00023136"/>
    </source>
</evidence>
<dbReference type="RefSeq" id="WP_036654282.1">
    <property type="nucleotide sequence ID" value="NZ_JQCR01000003.1"/>
</dbReference>
<dbReference type="InterPro" id="IPR050545">
    <property type="entry name" value="Mycobact_MmpL"/>
</dbReference>
<comment type="subcellular location">
    <subcellularLocation>
        <location evidence="1">Cell membrane</location>
        <topology evidence="1">Multi-pass membrane protein</topology>
    </subcellularLocation>
</comment>
<dbReference type="EMBL" id="JQCR01000003">
    <property type="protein sequence ID" value="KGE16446.1"/>
    <property type="molecule type" value="Genomic_DNA"/>
</dbReference>
<keyword evidence="3 6" id="KW-0812">Transmembrane</keyword>
<protein>
    <recommendedName>
        <fullName evidence="7">SSD domain-containing protein</fullName>
    </recommendedName>
</protein>
<keyword evidence="9" id="KW-1185">Reference proteome</keyword>
<feature type="transmembrane region" description="Helical" evidence="6">
    <location>
        <begin position="360"/>
        <end position="378"/>
    </location>
</feature>
<dbReference type="Pfam" id="PF03176">
    <property type="entry name" value="MMPL"/>
    <property type="match status" value="2"/>
</dbReference>
<dbReference type="eggNOG" id="COG2409">
    <property type="taxonomic scope" value="Bacteria"/>
</dbReference>
<feature type="transmembrane region" description="Helical" evidence="6">
    <location>
        <begin position="621"/>
        <end position="639"/>
    </location>
</feature>
<dbReference type="Proteomes" id="UP000029734">
    <property type="component" value="Unassembled WGS sequence"/>
</dbReference>
<gene>
    <name evidence="8" type="ORF">PWYN_17075</name>
</gene>
<feature type="transmembrane region" description="Helical" evidence="6">
    <location>
        <begin position="303"/>
        <end position="327"/>
    </location>
</feature>
<dbReference type="AlphaFoldDB" id="A0A098M380"/>
<dbReference type="STRING" id="268407.PWYN_17075"/>
<keyword evidence="5 6" id="KW-0472">Membrane</keyword>
<evidence type="ECO:0000256" key="1">
    <source>
        <dbReference type="ARBA" id="ARBA00004651"/>
    </source>
</evidence>
<dbReference type="SUPFAM" id="SSF82866">
    <property type="entry name" value="Multidrug efflux transporter AcrB transmembrane domain"/>
    <property type="match status" value="2"/>
</dbReference>
<evidence type="ECO:0000259" key="7">
    <source>
        <dbReference type="PROSITE" id="PS50156"/>
    </source>
</evidence>
<dbReference type="PANTHER" id="PTHR33406:SF13">
    <property type="entry name" value="MEMBRANE PROTEIN YDFJ"/>
    <property type="match status" value="1"/>
</dbReference>
<feature type="transmembrane region" description="Helical" evidence="6">
    <location>
        <begin position="224"/>
        <end position="245"/>
    </location>
</feature>
<dbReference type="PROSITE" id="PS50156">
    <property type="entry name" value="SSD"/>
    <property type="match status" value="1"/>
</dbReference>
<dbReference type="GO" id="GO:0005886">
    <property type="term" value="C:plasma membrane"/>
    <property type="evidence" value="ECO:0007669"/>
    <property type="project" value="UniProtKB-SubCell"/>
</dbReference>